<reference evidence="2 3" key="1">
    <citation type="submission" date="2019-07" db="EMBL/GenBank/DDBJ databases">
        <title>Whole genome shotgun sequence of Segetibacter aerophilus NBRC 106135.</title>
        <authorList>
            <person name="Hosoyama A."/>
            <person name="Uohara A."/>
            <person name="Ohji S."/>
            <person name="Ichikawa N."/>
        </authorList>
    </citation>
    <scope>NUCLEOTIDE SEQUENCE [LARGE SCALE GENOMIC DNA]</scope>
    <source>
        <strain evidence="2 3">NBRC 106135</strain>
    </source>
</reference>
<dbReference type="Proteomes" id="UP000321513">
    <property type="component" value="Unassembled WGS sequence"/>
</dbReference>
<dbReference type="PANTHER" id="PTHR40469">
    <property type="entry name" value="SECRETED GLYCOSYL HYDROLASE"/>
    <property type="match status" value="1"/>
</dbReference>
<accession>A0A512B755</accession>
<comment type="caution">
    <text evidence="2">The sequence shown here is derived from an EMBL/GenBank/DDBJ whole genome shotgun (WGS) entry which is preliminary data.</text>
</comment>
<evidence type="ECO:0000313" key="2">
    <source>
        <dbReference type="EMBL" id="GEO07791.1"/>
    </source>
</evidence>
<dbReference type="SUPFAM" id="SSF52317">
    <property type="entry name" value="Class I glutamine amidotransferase-like"/>
    <property type="match status" value="1"/>
</dbReference>
<dbReference type="Pfam" id="PF06283">
    <property type="entry name" value="ThuA"/>
    <property type="match status" value="1"/>
</dbReference>
<dbReference type="InterPro" id="IPR029010">
    <property type="entry name" value="ThuA-like"/>
</dbReference>
<feature type="domain" description="ThuA-like" evidence="1">
    <location>
        <begin position="21"/>
        <end position="227"/>
    </location>
</feature>
<dbReference type="EMBL" id="BJYT01000001">
    <property type="protein sequence ID" value="GEO07791.1"/>
    <property type="molecule type" value="Genomic_DNA"/>
</dbReference>
<dbReference type="InterPro" id="IPR029062">
    <property type="entry name" value="Class_I_gatase-like"/>
</dbReference>
<sequence length="230" mass="25161">MLFQCKVNSAASGNSKAKSIKVLIVGGGSSHDFNRWYKQADAATLERDGFATVTYTSNTDSILNFLPNADVLYLSNNQPIANPAVRRAIFNHVNAGKGLVLAHAALWYNWKDWPEYNLQLVSGGSRGHNKYGPFDVTVINQNHPVTKGISGKFNLKDELYYYIPDAAGPGIDVLANASSEGSDKIYPSVFVIKNPKARIVGIALGHDAESHDIAPYQTILKNAIKWVARK</sequence>
<evidence type="ECO:0000259" key="1">
    <source>
        <dbReference type="Pfam" id="PF06283"/>
    </source>
</evidence>
<dbReference type="Gene3D" id="3.40.50.880">
    <property type="match status" value="1"/>
</dbReference>
<proteinExistence type="predicted"/>
<keyword evidence="3" id="KW-1185">Reference proteome</keyword>
<protein>
    <recommendedName>
        <fullName evidence="1">ThuA-like domain-containing protein</fullName>
    </recommendedName>
</protein>
<evidence type="ECO:0000313" key="3">
    <source>
        <dbReference type="Proteomes" id="UP000321513"/>
    </source>
</evidence>
<organism evidence="2 3">
    <name type="scientific">Segetibacter aerophilus</name>
    <dbReference type="NCBI Taxonomy" id="670293"/>
    <lineage>
        <taxon>Bacteria</taxon>
        <taxon>Pseudomonadati</taxon>
        <taxon>Bacteroidota</taxon>
        <taxon>Chitinophagia</taxon>
        <taxon>Chitinophagales</taxon>
        <taxon>Chitinophagaceae</taxon>
        <taxon>Segetibacter</taxon>
    </lineage>
</organism>
<gene>
    <name evidence="2" type="ORF">SAE01_02870</name>
</gene>
<name>A0A512B755_9BACT</name>
<dbReference type="AlphaFoldDB" id="A0A512B755"/>
<dbReference type="PANTHER" id="PTHR40469:SF2">
    <property type="entry name" value="GALACTOSE-BINDING DOMAIN-LIKE SUPERFAMILY PROTEIN"/>
    <property type="match status" value="1"/>
</dbReference>